<evidence type="ECO:0000313" key="3">
    <source>
        <dbReference type="Proteomes" id="UP000324800"/>
    </source>
</evidence>
<evidence type="ECO:0000313" key="2">
    <source>
        <dbReference type="EMBL" id="KAA6348219.1"/>
    </source>
</evidence>
<proteinExistence type="predicted"/>
<dbReference type="EMBL" id="SNRW01039936">
    <property type="protein sequence ID" value="KAA6348219.1"/>
    <property type="molecule type" value="Genomic_DNA"/>
</dbReference>
<accession>A0A5J4SPN7</accession>
<feature type="compositionally biased region" description="Basic and acidic residues" evidence="1">
    <location>
        <begin position="17"/>
        <end position="26"/>
    </location>
</feature>
<organism evidence="2 3">
    <name type="scientific">Streblomastix strix</name>
    <dbReference type="NCBI Taxonomy" id="222440"/>
    <lineage>
        <taxon>Eukaryota</taxon>
        <taxon>Metamonada</taxon>
        <taxon>Preaxostyla</taxon>
        <taxon>Oxymonadida</taxon>
        <taxon>Streblomastigidae</taxon>
        <taxon>Streblomastix</taxon>
    </lineage>
</organism>
<name>A0A5J4SPN7_9EUKA</name>
<dbReference type="AlphaFoldDB" id="A0A5J4SPN7"/>
<sequence>PSGALLVAESDSEELRDDIRSEDPRGSDGVGRISEGLRSDSGTTNRRYFSPTWRMEQ</sequence>
<gene>
    <name evidence="2" type="ORF">EZS28_051991</name>
</gene>
<feature type="non-terminal residue" evidence="2">
    <location>
        <position position="1"/>
    </location>
</feature>
<comment type="caution">
    <text evidence="2">The sequence shown here is derived from an EMBL/GenBank/DDBJ whole genome shotgun (WGS) entry which is preliminary data.</text>
</comment>
<evidence type="ECO:0000256" key="1">
    <source>
        <dbReference type="SAM" id="MobiDB-lite"/>
    </source>
</evidence>
<feature type="region of interest" description="Disordered" evidence="1">
    <location>
        <begin position="1"/>
        <end position="57"/>
    </location>
</feature>
<dbReference type="Proteomes" id="UP000324800">
    <property type="component" value="Unassembled WGS sequence"/>
</dbReference>
<reference evidence="2 3" key="1">
    <citation type="submission" date="2019-03" db="EMBL/GenBank/DDBJ databases">
        <title>Single cell metagenomics reveals metabolic interactions within the superorganism composed of flagellate Streblomastix strix and complex community of Bacteroidetes bacteria on its surface.</title>
        <authorList>
            <person name="Treitli S.C."/>
            <person name="Kolisko M."/>
            <person name="Husnik F."/>
            <person name="Keeling P."/>
            <person name="Hampl V."/>
        </authorList>
    </citation>
    <scope>NUCLEOTIDE SEQUENCE [LARGE SCALE GENOMIC DNA]</scope>
    <source>
        <strain evidence="2">ST1C</strain>
    </source>
</reference>
<protein>
    <submittedName>
        <fullName evidence="2">Uncharacterized protein</fullName>
    </submittedName>
</protein>